<feature type="chain" id="PRO_5020703992" evidence="2">
    <location>
        <begin position="20"/>
        <end position="521"/>
    </location>
</feature>
<feature type="compositionally biased region" description="Low complexity" evidence="1">
    <location>
        <begin position="460"/>
        <end position="478"/>
    </location>
</feature>
<evidence type="ECO:0000313" key="4">
    <source>
        <dbReference type="Proteomes" id="UP000268162"/>
    </source>
</evidence>
<name>A0A4Q0A0D1_9FUNG</name>
<evidence type="ECO:0000256" key="1">
    <source>
        <dbReference type="SAM" id="MobiDB-lite"/>
    </source>
</evidence>
<organism evidence="3 4">
    <name type="scientific">Dimargaris cristalligena</name>
    <dbReference type="NCBI Taxonomy" id="215637"/>
    <lineage>
        <taxon>Eukaryota</taxon>
        <taxon>Fungi</taxon>
        <taxon>Fungi incertae sedis</taxon>
        <taxon>Zoopagomycota</taxon>
        <taxon>Kickxellomycotina</taxon>
        <taxon>Dimargaritomycetes</taxon>
        <taxon>Dimargaritales</taxon>
        <taxon>Dimargaritaceae</taxon>
        <taxon>Dimargaris</taxon>
    </lineage>
</organism>
<protein>
    <submittedName>
        <fullName evidence="3">Uncharacterized protein</fullName>
    </submittedName>
</protein>
<feature type="region of interest" description="Disordered" evidence="1">
    <location>
        <begin position="252"/>
        <end position="521"/>
    </location>
</feature>
<feature type="compositionally biased region" description="Low complexity" evidence="1">
    <location>
        <begin position="261"/>
        <end position="294"/>
    </location>
</feature>
<dbReference type="AlphaFoldDB" id="A0A4Q0A0D1"/>
<evidence type="ECO:0000256" key="2">
    <source>
        <dbReference type="SAM" id="SignalP"/>
    </source>
</evidence>
<dbReference type="Proteomes" id="UP000268162">
    <property type="component" value="Unassembled WGS sequence"/>
</dbReference>
<feature type="compositionally biased region" description="Low complexity" evidence="1">
    <location>
        <begin position="420"/>
        <end position="436"/>
    </location>
</feature>
<feature type="signal peptide" evidence="2">
    <location>
        <begin position="1"/>
        <end position="19"/>
    </location>
</feature>
<accession>A0A4Q0A0D1</accession>
<feature type="compositionally biased region" description="Basic and acidic residues" evidence="1">
    <location>
        <begin position="447"/>
        <end position="456"/>
    </location>
</feature>
<keyword evidence="4" id="KW-1185">Reference proteome</keyword>
<gene>
    <name evidence="3" type="ORF">BJ085DRAFT_40835</name>
</gene>
<feature type="compositionally biased region" description="Acidic residues" evidence="1">
    <location>
        <begin position="363"/>
        <end position="375"/>
    </location>
</feature>
<evidence type="ECO:0000313" key="3">
    <source>
        <dbReference type="EMBL" id="RKP38881.1"/>
    </source>
</evidence>
<sequence length="521" mass="57553">MKVTFGLLFCTGLASVALSRPTNQKDARFTPRYADEGSSHPAPLTDENIEASIVALDTPHPIDAEAKRKAEDMKAQTFAAQKQQQSTGPTVIHHGQIVNDERSLPRTLEASTHLEAEPTLMAELLKYNYVLRLNQDGEGQYLPNFPELLEKGLIKYPQPASTAGALSESETTPADLPYVIYNVKEFPLNPTQWALGVYLDRAKEAQDLLPYIEVEPTGIIFNFSKLHEMVKTDIYRERIAAQRENMAFTQEPHAQANQAAGYSSGSTSGQQSTPGQLTTPQVESSPGSDAASESSEGHRKMPSSLHESDDDVVEEPTQKVEPEVANPQPKKKSNFLYDLFTKRILGRHPATPKPEVEVQSSDADVEETDEEEDEVTLVNKPMPGGFVHEPVVSANDHTNPASTDRDIHTEQPNHSNVGPQAESSSTSSKQASTSYPYYPPYYPPVTKQHDHSERVPQAESSSSRSQQTSRGYPYYAPYYPHPHPTGNPTRAFGSGILPPPNTTPFSQNGDFKRFSELLNRL</sequence>
<keyword evidence="2" id="KW-0732">Signal</keyword>
<reference evidence="4" key="1">
    <citation type="journal article" date="2018" name="Nat. Microbiol.">
        <title>Leveraging single-cell genomics to expand the fungal tree of life.</title>
        <authorList>
            <person name="Ahrendt S.R."/>
            <person name="Quandt C.A."/>
            <person name="Ciobanu D."/>
            <person name="Clum A."/>
            <person name="Salamov A."/>
            <person name="Andreopoulos B."/>
            <person name="Cheng J.F."/>
            <person name="Woyke T."/>
            <person name="Pelin A."/>
            <person name="Henrissat B."/>
            <person name="Reynolds N.K."/>
            <person name="Benny G.L."/>
            <person name="Smith M.E."/>
            <person name="James T.Y."/>
            <person name="Grigoriev I.V."/>
        </authorList>
    </citation>
    <scope>NUCLEOTIDE SEQUENCE [LARGE SCALE GENOMIC DNA]</scope>
    <source>
        <strain evidence="4">RSA 468</strain>
    </source>
</reference>
<dbReference type="EMBL" id="ML002320">
    <property type="protein sequence ID" value="RKP38881.1"/>
    <property type="molecule type" value="Genomic_DNA"/>
</dbReference>
<proteinExistence type="predicted"/>